<dbReference type="InterPro" id="IPR039758">
    <property type="entry name" value="NAGK-like"/>
</dbReference>
<dbReference type="SUPFAM" id="SSF53067">
    <property type="entry name" value="Actin-like ATPase domain"/>
    <property type="match status" value="2"/>
</dbReference>
<evidence type="ECO:0000256" key="1">
    <source>
        <dbReference type="ARBA" id="ARBA00006198"/>
    </source>
</evidence>
<dbReference type="GO" id="GO:0097039">
    <property type="term" value="P:protein linear polyubiquitination"/>
    <property type="evidence" value="ECO:0007669"/>
    <property type="project" value="Ensembl"/>
</dbReference>
<dbReference type="Gene3D" id="3.30.420.40">
    <property type="match status" value="1"/>
</dbReference>
<dbReference type="Pfam" id="PF01869">
    <property type="entry name" value="BcrAD_BadFG"/>
    <property type="match status" value="1"/>
</dbReference>
<sequence length="375" mass="40852">MWLRPAEPSWAEEEQGACIDAAADCPTQDRGRGTMVELYGGVEGGATHSKLMLLNQDAKIVCEVEGPNTNQWLTGLEVCAERINAMVTTAKKKAGVDVLLPLCSLGLTLSGAEQREAVSSLVQELKLRYPALSDSYFVSTDAAGSIATATDQGGIVLIAGTGSTCRLVNFDGTEKGCGGWGHLLGDEGSAYWIAHQAVKTVFDTMDNMEVSPCDISHVKKMMMEYFKVSNRMEMLTRVYRDFDKSIFAGFCRRIAEGAFEGDCLCREIFKKAGHMLAKHVLAVLPKIDRELLSGPLGLPIVCVGSVWKSWELLEEGFVSTLSEGKKINGFFTRFTLLKLRYSSALGGASLGALSVGKQLPLDYPRNADPFYRHIL</sequence>
<dbReference type="GeneID" id="100011611"/>
<evidence type="ECO:0000256" key="2">
    <source>
        <dbReference type="ARBA" id="ARBA00012122"/>
    </source>
</evidence>
<protein>
    <recommendedName>
        <fullName evidence="3">N-acetyl-D-glucosamine kinase</fullName>
        <ecNumber evidence="2">2.7.1.59</ecNumber>
    </recommendedName>
    <alternativeName>
        <fullName evidence="4">GlcNAc kinase</fullName>
    </alternativeName>
</protein>
<dbReference type="GO" id="GO:0070431">
    <property type="term" value="P:nucleotide-binding oligomerization domain containing 2 signaling pathway"/>
    <property type="evidence" value="ECO:0007669"/>
    <property type="project" value="Ensembl"/>
</dbReference>
<evidence type="ECO:0000256" key="3">
    <source>
        <dbReference type="ARBA" id="ARBA00014974"/>
    </source>
</evidence>
<evidence type="ECO:0000259" key="5">
    <source>
        <dbReference type="Pfam" id="PF01869"/>
    </source>
</evidence>
<dbReference type="PANTHER" id="PTHR12862:SF0">
    <property type="entry name" value="N-ACETYL-D-GLUCOSAMINE KINASE"/>
    <property type="match status" value="1"/>
</dbReference>
<dbReference type="FunCoup" id="F6SQY9">
    <property type="interactions" value="635"/>
</dbReference>
<dbReference type="KEGG" id="mdo:100011611"/>
<dbReference type="InterPro" id="IPR043129">
    <property type="entry name" value="ATPase_NBD"/>
</dbReference>
<keyword evidence="7" id="KW-1185">Reference proteome</keyword>
<dbReference type="PANTHER" id="PTHR12862">
    <property type="entry name" value="BADF TYPE ATPASE DOMAIN-CONTAINING PROTEIN"/>
    <property type="match status" value="1"/>
</dbReference>
<dbReference type="Proteomes" id="UP000002280">
    <property type="component" value="Chromosome 1"/>
</dbReference>
<dbReference type="EC" id="2.7.1.59" evidence="2"/>
<dbReference type="AlphaFoldDB" id="F6SQY9"/>
<dbReference type="GO" id="GO:0009384">
    <property type="term" value="F:N-acylmannosamine kinase activity"/>
    <property type="evidence" value="ECO:0007669"/>
    <property type="project" value="Ensembl"/>
</dbReference>
<evidence type="ECO:0000313" key="6">
    <source>
        <dbReference type="Ensembl" id="ENSMODP00000014012.3"/>
    </source>
</evidence>
<name>F6SQY9_MONDO</name>
<dbReference type="OMA" id="IETRYDM"/>
<dbReference type="HOGENOM" id="CLU_016274_0_0_1"/>
<dbReference type="Ensembl" id="ENSMODT00000014270.3">
    <property type="protein sequence ID" value="ENSMODP00000014012.3"/>
    <property type="gene ID" value="ENSMODG00000011200.3"/>
</dbReference>
<dbReference type="GO" id="GO:0007249">
    <property type="term" value="P:canonical NF-kappaB signal transduction"/>
    <property type="evidence" value="ECO:0007669"/>
    <property type="project" value="Ensembl"/>
</dbReference>
<gene>
    <name evidence="6" type="primary">NAGK</name>
</gene>
<feature type="domain" description="ATPase BadF/BadG/BcrA/BcrD type" evidence="5">
    <location>
        <begin position="41"/>
        <end position="313"/>
    </location>
</feature>
<reference evidence="6" key="3">
    <citation type="submission" date="2025-09" db="UniProtKB">
        <authorList>
            <consortium name="Ensembl"/>
        </authorList>
    </citation>
    <scope>IDENTIFICATION</scope>
</reference>
<reference evidence="6 7" key="1">
    <citation type="journal article" date="2007" name="Nature">
        <title>Genome of the marsupial Monodelphis domestica reveals innovation in non-coding sequences.</title>
        <authorList>
            <person name="Mikkelsen T.S."/>
            <person name="Wakefield M.J."/>
            <person name="Aken B."/>
            <person name="Amemiya C.T."/>
            <person name="Chang J.L."/>
            <person name="Duke S."/>
            <person name="Garber M."/>
            <person name="Gentles A.J."/>
            <person name="Goodstadt L."/>
            <person name="Heger A."/>
            <person name="Jurka J."/>
            <person name="Kamal M."/>
            <person name="Mauceli E."/>
            <person name="Searle S.M."/>
            <person name="Sharpe T."/>
            <person name="Baker M.L."/>
            <person name="Batzer M.A."/>
            <person name="Benos P.V."/>
            <person name="Belov K."/>
            <person name="Clamp M."/>
            <person name="Cook A."/>
            <person name="Cuff J."/>
            <person name="Das R."/>
            <person name="Davidow L."/>
            <person name="Deakin J.E."/>
            <person name="Fazzari M.J."/>
            <person name="Glass J.L."/>
            <person name="Grabherr M."/>
            <person name="Greally J.M."/>
            <person name="Gu W."/>
            <person name="Hore T.A."/>
            <person name="Huttley G.A."/>
            <person name="Kleber M."/>
            <person name="Jirtle R.L."/>
            <person name="Koina E."/>
            <person name="Lee J.T."/>
            <person name="Mahony S."/>
            <person name="Marra M.A."/>
            <person name="Miller R.D."/>
            <person name="Nicholls R.D."/>
            <person name="Oda M."/>
            <person name="Papenfuss A.T."/>
            <person name="Parra Z.E."/>
            <person name="Pollock D.D."/>
            <person name="Ray D.A."/>
            <person name="Schein J.E."/>
            <person name="Speed T.P."/>
            <person name="Thompson K."/>
            <person name="VandeBerg J.L."/>
            <person name="Wade C.M."/>
            <person name="Walker J.A."/>
            <person name="Waters P.D."/>
            <person name="Webber C."/>
            <person name="Weidman J.R."/>
            <person name="Xie X."/>
            <person name="Zody M.C."/>
            <person name="Baldwin J."/>
            <person name="Abdouelleil A."/>
            <person name="Abdulkadir J."/>
            <person name="Abebe A."/>
            <person name="Abera B."/>
            <person name="Abreu J."/>
            <person name="Acer S.C."/>
            <person name="Aftuck L."/>
            <person name="Alexander A."/>
            <person name="An P."/>
            <person name="Anderson E."/>
            <person name="Anderson S."/>
            <person name="Arachi H."/>
            <person name="Azer M."/>
            <person name="Bachantsang P."/>
            <person name="Barry A."/>
            <person name="Bayul T."/>
            <person name="Berlin A."/>
            <person name="Bessette D."/>
            <person name="Bloom T."/>
            <person name="Bloom T."/>
            <person name="Boguslavskiy L."/>
            <person name="Bonnet C."/>
            <person name="Boukhgalter B."/>
            <person name="Bourzgui I."/>
            <person name="Brown A."/>
            <person name="Cahill P."/>
            <person name="Channer S."/>
            <person name="Cheshatsang Y."/>
            <person name="Chuda L."/>
            <person name="Citroen M."/>
            <person name="Collymore A."/>
            <person name="Cooke P."/>
            <person name="Costello M."/>
            <person name="D'Aco K."/>
            <person name="Daza R."/>
            <person name="De Haan G."/>
            <person name="DeGray S."/>
            <person name="DeMaso C."/>
            <person name="Dhargay N."/>
            <person name="Dooley K."/>
            <person name="Dooley E."/>
            <person name="Doricent M."/>
            <person name="Dorje P."/>
            <person name="Dorjee K."/>
            <person name="Dupes A."/>
            <person name="Elong R."/>
            <person name="Falk J."/>
            <person name="Farina A."/>
            <person name="Faro S."/>
            <person name="Ferguson D."/>
            <person name="Fisher S."/>
            <person name="Foley C.D."/>
            <person name="Franke A."/>
            <person name="Friedrich D."/>
            <person name="Gadbois L."/>
            <person name="Gearin G."/>
            <person name="Gearin C.R."/>
            <person name="Giannoukos G."/>
            <person name="Goode T."/>
            <person name="Graham J."/>
            <person name="Grandbois E."/>
            <person name="Grewal S."/>
            <person name="Gyaltsen K."/>
            <person name="Hafez N."/>
            <person name="Hagos B."/>
            <person name="Hall J."/>
            <person name="Henson C."/>
            <person name="Hollinger A."/>
            <person name="Honan T."/>
            <person name="Huard M.D."/>
            <person name="Hughes L."/>
            <person name="Hurhula B."/>
            <person name="Husby M.E."/>
            <person name="Kamat A."/>
            <person name="Kanga B."/>
            <person name="Kashin S."/>
            <person name="Khazanovich D."/>
            <person name="Kisner P."/>
            <person name="Lance K."/>
            <person name="Lara M."/>
            <person name="Lee W."/>
            <person name="Lennon N."/>
            <person name="Letendre F."/>
            <person name="LeVine R."/>
            <person name="Lipovsky A."/>
            <person name="Liu X."/>
            <person name="Liu J."/>
            <person name="Liu S."/>
            <person name="Lokyitsang T."/>
            <person name="Lokyitsang Y."/>
            <person name="Lubonja R."/>
            <person name="Lui A."/>
            <person name="MacDonald P."/>
            <person name="Magnisalis V."/>
            <person name="Maru K."/>
            <person name="Matthews C."/>
            <person name="McCusker W."/>
            <person name="McDonough S."/>
            <person name="Mehta T."/>
            <person name="Meldrim J."/>
            <person name="Meneus L."/>
            <person name="Mihai O."/>
            <person name="Mihalev A."/>
            <person name="Mihova T."/>
            <person name="Mittelman R."/>
            <person name="Mlenga V."/>
            <person name="Montmayeur A."/>
            <person name="Mulrain L."/>
            <person name="Navidi A."/>
            <person name="Naylor J."/>
            <person name="Negash T."/>
            <person name="Nguyen T."/>
            <person name="Nguyen N."/>
            <person name="Nicol R."/>
            <person name="Norbu C."/>
            <person name="Norbu N."/>
            <person name="Novod N."/>
            <person name="O'Neill B."/>
            <person name="Osman S."/>
            <person name="Markiewicz E."/>
            <person name="Oyono O.L."/>
            <person name="Patti C."/>
            <person name="Phunkhang P."/>
            <person name="Pierre F."/>
            <person name="Priest M."/>
            <person name="Raghuraman S."/>
            <person name="Rege F."/>
            <person name="Reyes R."/>
            <person name="Rise C."/>
            <person name="Rogov P."/>
            <person name="Ross K."/>
            <person name="Ryan E."/>
            <person name="Settipalli S."/>
            <person name="Shea T."/>
            <person name="Sherpa N."/>
            <person name="Shi L."/>
            <person name="Shih D."/>
            <person name="Sparrow T."/>
            <person name="Spaulding J."/>
            <person name="Stalker J."/>
            <person name="Stange-Thomann N."/>
            <person name="Stavropoulos S."/>
            <person name="Stone C."/>
            <person name="Strader C."/>
            <person name="Tesfaye S."/>
            <person name="Thomson T."/>
            <person name="Thoulutsang Y."/>
            <person name="Thoulutsang D."/>
            <person name="Topham K."/>
            <person name="Topping I."/>
            <person name="Tsamla T."/>
            <person name="Vassiliev H."/>
            <person name="Vo A."/>
            <person name="Wangchuk T."/>
            <person name="Wangdi T."/>
            <person name="Weiand M."/>
            <person name="Wilkinson J."/>
            <person name="Wilson A."/>
            <person name="Yadav S."/>
            <person name="Young G."/>
            <person name="Yu Q."/>
            <person name="Zembek L."/>
            <person name="Zhong D."/>
            <person name="Zimmer A."/>
            <person name="Zwirko Z."/>
            <person name="Jaffe D.B."/>
            <person name="Alvarez P."/>
            <person name="Brockman W."/>
            <person name="Butler J."/>
            <person name="Chin C."/>
            <person name="Gnerre S."/>
            <person name="MacCallum I."/>
            <person name="Graves J.A."/>
            <person name="Ponting C.P."/>
            <person name="Breen M."/>
            <person name="Samollow P.B."/>
            <person name="Lander E.S."/>
            <person name="Lindblad-Toh K."/>
        </authorList>
    </citation>
    <scope>NUCLEOTIDE SEQUENCE [LARGE SCALE GENOMIC DNA]</scope>
</reference>
<dbReference type="GO" id="GO:0045127">
    <property type="term" value="F:N-acetylglucosamine kinase activity"/>
    <property type="evidence" value="ECO:0000318"/>
    <property type="project" value="GO_Central"/>
</dbReference>
<dbReference type="InterPro" id="IPR002731">
    <property type="entry name" value="ATPase_BadF"/>
</dbReference>
<dbReference type="Bgee" id="ENSMODG00000011200">
    <property type="expression patterns" value="Expressed in skeleton of lower jaw and 18 other cell types or tissues"/>
</dbReference>
<reference evidence="6" key="2">
    <citation type="submission" date="2025-08" db="UniProtKB">
        <authorList>
            <consortium name="Ensembl"/>
        </authorList>
    </citation>
    <scope>IDENTIFICATION</scope>
</reference>
<dbReference type="CDD" id="cd24078">
    <property type="entry name" value="ASKHA_NBD_NAGK_meta"/>
    <property type="match status" value="1"/>
</dbReference>
<dbReference type="GO" id="GO:0032495">
    <property type="term" value="P:response to muramyl dipeptide"/>
    <property type="evidence" value="ECO:0007669"/>
    <property type="project" value="Ensembl"/>
</dbReference>
<dbReference type="GeneTree" id="ENSGT00510000047418"/>
<dbReference type="GO" id="GO:0043123">
    <property type="term" value="P:positive regulation of canonical NF-kappaB signal transduction"/>
    <property type="evidence" value="ECO:0007669"/>
    <property type="project" value="Ensembl"/>
</dbReference>
<dbReference type="GO" id="GO:0070534">
    <property type="term" value="P:protein K63-linked ubiquitination"/>
    <property type="evidence" value="ECO:0007669"/>
    <property type="project" value="Ensembl"/>
</dbReference>
<dbReference type="GO" id="GO:0038066">
    <property type="term" value="P:p38MAPK cascade"/>
    <property type="evidence" value="ECO:0007669"/>
    <property type="project" value="Ensembl"/>
</dbReference>
<accession>F6SQY9</accession>
<dbReference type="STRING" id="13616.ENSMODP00000014012"/>
<evidence type="ECO:0000313" key="7">
    <source>
        <dbReference type="Proteomes" id="UP000002280"/>
    </source>
</evidence>
<dbReference type="GO" id="GO:0006046">
    <property type="term" value="P:N-acetylglucosamine catabolic process"/>
    <property type="evidence" value="ECO:0007669"/>
    <property type="project" value="Ensembl"/>
</dbReference>
<dbReference type="GO" id="GO:0160047">
    <property type="term" value="F:muramyl dipeptide kinase activity"/>
    <property type="evidence" value="ECO:0007669"/>
    <property type="project" value="Ensembl"/>
</dbReference>
<dbReference type="CTD" id="55577"/>
<dbReference type="OrthoDB" id="311172at2759"/>
<comment type="similarity">
    <text evidence="1">Belongs to the eukaryotic-type N-acetylglucosamine kinase family.</text>
</comment>
<dbReference type="GO" id="GO:0042742">
    <property type="term" value="P:defense response to bacterium"/>
    <property type="evidence" value="ECO:0007669"/>
    <property type="project" value="Ensembl"/>
</dbReference>
<dbReference type="GO" id="GO:0070434">
    <property type="term" value="P:positive regulation of nucleotide-binding oligomerization domain containing 2 signaling pathway"/>
    <property type="evidence" value="ECO:0007669"/>
    <property type="project" value="Ensembl"/>
</dbReference>
<organism evidence="6 7">
    <name type="scientific">Monodelphis domestica</name>
    <name type="common">Gray short-tailed opossum</name>
    <dbReference type="NCBI Taxonomy" id="13616"/>
    <lineage>
        <taxon>Eukaryota</taxon>
        <taxon>Metazoa</taxon>
        <taxon>Chordata</taxon>
        <taxon>Craniata</taxon>
        <taxon>Vertebrata</taxon>
        <taxon>Euteleostomi</taxon>
        <taxon>Mammalia</taxon>
        <taxon>Metatheria</taxon>
        <taxon>Didelphimorphia</taxon>
        <taxon>Didelphidae</taxon>
        <taxon>Monodelphis</taxon>
    </lineage>
</organism>
<proteinExistence type="inferred from homology"/>
<dbReference type="GO" id="GO:0043124">
    <property type="term" value="P:negative regulation of canonical NF-kappaB signal transduction"/>
    <property type="evidence" value="ECO:0007669"/>
    <property type="project" value="Ensembl"/>
</dbReference>
<dbReference type="RefSeq" id="XP_001365630.2">
    <property type="nucleotide sequence ID" value="XM_001365593.4"/>
</dbReference>
<dbReference type="GO" id="GO:0006048">
    <property type="term" value="P:UDP-N-acetylglucosamine biosynthetic process"/>
    <property type="evidence" value="ECO:0007669"/>
    <property type="project" value="Ensembl"/>
</dbReference>
<evidence type="ECO:0000256" key="4">
    <source>
        <dbReference type="ARBA" id="ARBA00031123"/>
    </source>
</evidence>
<dbReference type="InParanoid" id="F6SQY9"/>